<dbReference type="GO" id="GO:0005634">
    <property type="term" value="C:nucleus"/>
    <property type="evidence" value="ECO:0007669"/>
    <property type="project" value="UniProtKB-UniRule"/>
</dbReference>
<name>A0A9Q5HRU8_SANBA</name>
<dbReference type="Gene3D" id="1.10.30.10">
    <property type="entry name" value="High mobility group box domain"/>
    <property type="match status" value="1"/>
</dbReference>
<dbReference type="Proteomes" id="UP000757232">
    <property type="component" value="Unassembled WGS sequence"/>
</dbReference>
<protein>
    <recommendedName>
        <fullName evidence="3">HMG box domain-containing protein</fullName>
    </recommendedName>
</protein>
<feature type="domain" description="HMG box" evidence="3">
    <location>
        <begin position="63"/>
        <end position="131"/>
    </location>
</feature>
<dbReference type="SUPFAM" id="SSF47095">
    <property type="entry name" value="HMG-box"/>
    <property type="match status" value="1"/>
</dbReference>
<feature type="compositionally biased region" description="Polar residues" evidence="2">
    <location>
        <begin position="47"/>
        <end position="60"/>
    </location>
</feature>
<sequence length="313" mass="35076">MPTTRSPARSAVTPYHCQSTAEVSPKNSEAQSSSLSTSRATKDDISASVSPESSLNTTVSSRKRRSPNAFILYRPYIIAEKLYPPELTHQNEVSCFVARRWKAAPVSERNRFFRMADDEKRRLKDESPRVEPSKRKRSRSSKKSRTSRIDGPRDQMESSETCTADAKFPMLSLPFDFPTISSSSQTISAPSFDAFPLASLHISHPPPYATSYNLPEWNQELDKHEHDTLQPGHALSHWPSSSSYPSSSSTPYQVDNSYFGALDAAMQVEMDFQLSVEGNTSFAEDLGPELTSYWAEPPPFDVYLPLMPSSYDQ</sequence>
<evidence type="ECO:0000259" key="3">
    <source>
        <dbReference type="PROSITE" id="PS50118"/>
    </source>
</evidence>
<proteinExistence type="predicted"/>
<comment type="caution">
    <text evidence="4">The sequence shown here is derived from an EMBL/GenBank/DDBJ whole genome shotgun (WGS) entry which is preliminary data.</text>
</comment>
<evidence type="ECO:0000313" key="4">
    <source>
        <dbReference type="EMBL" id="OCB84789.1"/>
    </source>
</evidence>
<dbReference type="EMBL" id="LNZH02000214">
    <property type="protein sequence ID" value="OCB84789.1"/>
    <property type="molecule type" value="Genomic_DNA"/>
</dbReference>
<keyword evidence="1" id="KW-0539">Nucleus</keyword>
<feature type="compositionally biased region" description="Basic and acidic residues" evidence="2">
    <location>
        <begin position="147"/>
        <end position="156"/>
    </location>
</feature>
<dbReference type="AlphaFoldDB" id="A0A9Q5HRU8"/>
<dbReference type="InterPro" id="IPR036910">
    <property type="entry name" value="HMG_box_dom_sf"/>
</dbReference>
<keyword evidence="1" id="KW-0238">DNA-binding</keyword>
<keyword evidence="5" id="KW-1185">Reference proteome</keyword>
<evidence type="ECO:0000313" key="5">
    <source>
        <dbReference type="Proteomes" id="UP000757232"/>
    </source>
</evidence>
<dbReference type="InterPro" id="IPR009071">
    <property type="entry name" value="HMG_box_dom"/>
</dbReference>
<feature type="DNA-binding region" description="HMG box" evidence="1">
    <location>
        <begin position="63"/>
        <end position="131"/>
    </location>
</feature>
<gene>
    <name evidence="4" type="ORF">A7U60_g8314</name>
</gene>
<reference evidence="4" key="1">
    <citation type="submission" date="2016-06" db="EMBL/GenBank/DDBJ databases">
        <title>Draft Genome sequence of the fungus Inonotus baumii.</title>
        <authorList>
            <person name="Zhu H."/>
            <person name="Lin W."/>
        </authorList>
    </citation>
    <scope>NUCLEOTIDE SEQUENCE</scope>
    <source>
        <strain evidence="4">821</strain>
    </source>
</reference>
<dbReference type="OrthoDB" id="6247875at2759"/>
<feature type="region of interest" description="Disordered" evidence="2">
    <location>
        <begin position="121"/>
        <end position="161"/>
    </location>
</feature>
<feature type="compositionally biased region" description="Basic residues" evidence="2">
    <location>
        <begin position="134"/>
        <end position="146"/>
    </location>
</feature>
<accession>A0A9Q5HRU8</accession>
<evidence type="ECO:0000256" key="1">
    <source>
        <dbReference type="PROSITE-ProRule" id="PRU00267"/>
    </source>
</evidence>
<feature type="compositionally biased region" description="Polar residues" evidence="2">
    <location>
        <begin position="16"/>
        <end position="39"/>
    </location>
</feature>
<dbReference type="GO" id="GO:0003677">
    <property type="term" value="F:DNA binding"/>
    <property type="evidence" value="ECO:0007669"/>
    <property type="project" value="UniProtKB-UniRule"/>
</dbReference>
<organism evidence="4 5">
    <name type="scientific">Sanghuangporus baumii</name>
    <name type="common">Phellinus baumii</name>
    <dbReference type="NCBI Taxonomy" id="108892"/>
    <lineage>
        <taxon>Eukaryota</taxon>
        <taxon>Fungi</taxon>
        <taxon>Dikarya</taxon>
        <taxon>Basidiomycota</taxon>
        <taxon>Agaricomycotina</taxon>
        <taxon>Agaricomycetes</taxon>
        <taxon>Hymenochaetales</taxon>
        <taxon>Hymenochaetaceae</taxon>
        <taxon>Sanghuangporus</taxon>
    </lineage>
</organism>
<feature type="region of interest" description="Disordered" evidence="2">
    <location>
        <begin position="1"/>
        <end position="64"/>
    </location>
</feature>
<dbReference type="PROSITE" id="PS50118">
    <property type="entry name" value="HMG_BOX_2"/>
    <property type="match status" value="1"/>
</dbReference>
<evidence type="ECO:0000256" key="2">
    <source>
        <dbReference type="SAM" id="MobiDB-lite"/>
    </source>
</evidence>
<feature type="compositionally biased region" description="Basic and acidic residues" evidence="2">
    <location>
        <begin position="121"/>
        <end position="133"/>
    </location>
</feature>